<proteinExistence type="predicted"/>
<organism evidence="1 2">
    <name type="scientific">Actinomadura rubrobrunea</name>
    <dbReference type="NCBI Taxonomy" id="115335"/>
    <lineage>
        <taxon>Bacteria</taxon>
        <taxon>Bacillati</taxon>
        <taxon>Actinomycetota</taxon>
        <taxon>Actinomycetes</taxon>
        <taxon>Streptosporangiales</taxon>
        <taxon>Thermomonosporaceae</taxon>
        <taxon>Actinomadura</taxon>
    </lineage>
</organism>
<keyword evidence="2" id="KW-1185">Reference proteome</keyword>
<evidence type="ECO:0000313" key="1">
    <source>
        <dbReference type="EMBL" id="GLW63527.1"/>
    </source>
</evidence>
<name>A0A9W6UVS1_9ACTN</name>
<evidence type="ECO:0000313" key="2">
    <source>
        <dbReference type="Proteomes" id="UP001165124"/>
    </source>
</evidence>
<accession>A0A9W6UVS1</accession>
<gene>
    <name evidence="1" type="ORF">Arub01_17710</name>
</gene>
<reference evidence="1" key="1">
    <citation type="submission" date="2023-02" db="EMBL/GenBank/DDBJ databases">
        <title>Actinomadura rubrobrunea NBRC 14622.</title>
        <authorList>
            <person name="Ichikawa N."/>
            <person name="Sato H."/>
            <person name="Tonouchi N."/>
        </authorList>
    </citation>
    <scope>NUCLEOTIDE SEQUENCE</scope>
    <source>
        <strain evidence="1">NBRC 14622</strain>
    </source>
</reference>
<protein>
    <submittedName>
        <fullName evidence="1">Uncharacterized protein</fullName>
    </submittedName>
</protein>
<dbReference type="EMBL" id="BSRZ01000003">
    <property type="protein sequence ID" value="GLW63527.1"/>
    <property type="molecule type" value="Genomic_DNA"/>
</dbReference>
<dbReference type="Proteomes" id="UP001165124">
    <property type="component" value="Unassembled WGS sequence"/>
</dbReference>
<dbReference type="RefSeq" id="WP_146150235.1">
    <property type="nucleotide sequence ID" value="NZ_BSRZ01000003.1"/>
</dbReference>
<comment type="caution">
    <text evidence="1">The sequence shown here is derived from an EMBL/GenBank/DDBJ whole genome shotgun (WGS) entry which is preliminary data.</text>
</comment>
<dbReference type="AlphaFoldDB" id="A0A9W6UVS1"/>
<sequence length="78" mass="8431">MDATPMTDAEIIDSLFFQITDWAADLVHRGLISEAEANAVELTALATIRQDMSLLEPGAAAVLEAERLTRFAAGPETR</sequence>